<organism evidence="2 3">
    <name type="scientific">Archaeoglobus veneficus (strain DSM 11195 / SNP6)</name>
    <dbReference type="NCBI Taxonomy" id="693661"/>
    <lineage>
        <taxon>Archaea</taxon>
        <taxon>Methanobacteriati</taxon>
        <taxon>Methanobacteriota</taxon>
        <taxon>Archaeoglobi</taxon>
        <taxon>Archaeoglobales</taxon>
        <taxon>Archaeoglobaceae</taxon>
        <taxon>Archaeoglobus</taxon>
    </lineage>
</organism>
<dbReference type="eggNOG" id="arCOG01895">
    <property type="taxonomic scope" value="Archaea"/>
</dbReference>
<dbReference type="SUPFAM" id="SSF51658">
    <property type="entry name" value="Xylose isomerase-like"/>
    <property type="match status" value="1"/>
</dbReference>
<name>F2KP56_ARCVS</name>
<dbReference type="HOGENOM" id="CLU_050006_7_2_2"/>
<protein>
    <submittedName>
        <fullName evidence="2">Xylose isomerase domain-containing protein TIM barrel</fullName>
    </submittedName>
</protein>
<dbReference type="InterPro" id="IPR036237">
    <property type="entry name" value="Xyl_isomerase-like_sf"/>
</dbReference>
<dbReference type="EMBL" id="CP002588">
    <property type="protein sequence ID" value="AEA47460.1"/>
    <property type="molecule type" value="Genomic_DNA"/>
</dbReference>
<keyword evidence="3" id="KW-1185">Reference proteome</keyword>
<proteinExistence type="predicted"/>
<dbReference type="InterPro" id="IPR013022">
    <property type="entry name" value="Xyl_isomerase-like_TIM-brl"/>
</dbReference>
<dbReference type="AlphaFoldDB" id="F2KP56"/>
<reference evidence="2 3" key="1">
    <citation type="submission" date="2011-03" db="EMBL/GenBank/DDBJ databases">
        <title>The complete genome of Archaeoglobus veneficus SNP6.</title>
        <authorList>
            <consortium name="US DOE Joint Genome Institute (JGI-PGF)"/>
            <person name="Lucas S."/>
            <person name="Copeland A."/>
            <person name="Lapidus A."/>
            <person name="Bruce D."/>
            <person name="Goodwin L."/>
            <person name="Pitluck S."/>
            <person name="Kyrpides N."/>
            <person name="Mavromatis K."/>
            <person name="Pagani I."/>
            <person name="Ivanova N."/>
            <person name="Mikhailova N."/>
            <person name="Lu M."/>
            <person name="Detter J.C."/>
            <person name="Tapia R."/>
            <person name="Han C."/>
            <person name="Land M."/>
            <person name="Hauser L."/>
            <person name="Markowitz V."/>
            <person name="Cheng J.-F."/>
            <person name="Hugenholtz P."/>
            <person name="Woyke T."/>
            <person name="Wu D."/>
            <person name="Spring S."/>
            <person name="Brambilla E."/>
            <person name="Klenk H.-P."/>
            <person name="Eisen J.A."/>
        </authorList>
    </citation>
    <scope>NUCLEOTIDE SEQUENCE [LARGE SCALE GENOMIC DNA]</scope>
    <source>
        <strain evidence="3">SNP6</strain>
    </source>
</reference>
<keyword evidence="2" id="KW-0413">Isomerase</keyword>
<sequence>MSCMKVELGIQPDIAHKPKEAFEFAANNGFSHIELLMDHPYYSLENLSYAEVLELKGSYDLEVLLHAPATSTNFISTSSLMRKASYAELERTMSFAERCEAKLVTVHIGWNPGFITARGFVFQEEIYSRHNYEVLTREFYAFAKYYGEMLAIENTIRFDESLSRALEFLLENTDVALTFDIGHYYAKGDHDVFLRHFDRVRNIHLHDNNGEIDSHLPLGHGNVDLSIIPNSYEGYATIEVRDEEAILESKRYFEEWTKKCKKDERNERA</sequence>
<dbReference type="KEGG" id="ave:Arcve_1457"/>
<evidence type="ECO:0000259" key="1">
    <source>
        <dbReference type="Pfam" id="PF01261"/>
    </source>
</evidence>
<evidence type="ECO:0000313" key="3">
    <source>
        <dbReference type="Proteomes" id="UP000008136"/>
    </source>
</evidence>
<dbReference type="Pfam" id="PF01261">
    <property type="entry name" value="AP_endonuc_2"/>
    <property type="match status" value="1"/>
</dbReference>
<evidence type="ECO:0000313" key="2">
    <source>
        <dbReference type="EMBL" id="AEA47460.1"/>
    </source>
</evidence>
<dbReference type="GO" id="GO:0016853">
    <property type="term" value="F:isomerase activity"/>
    <property type="evidence" value="ECO:0007669"/>
    <property type="project" value="UniProtKB-KW"/>
</dbReference>
<dbReference type="Gene3D" id="3.20.20.150">
    <property type="entry name" value="Divalent-metal-dependent TIM barrel enzymes"/>
    <property type="match status" value="1"/>
</dbReference>
<dbReference type="Proteomes" id="UP000008136">
    <property type="component" value="Chromosome"/>
</dbReference>
<dbReference type="STRING" id="693661.Arcve_1457"/>
<gene>
    <name evidence="2" type="ordered locus">Arcve_1457</name>
</gene>
<dbReference type="PANTHER" id="PTHR12110">
    <property type="entry name" value="HYDROXYPYRUVATE ISOMERASE"/>
    <property type="match status" value="1"/>
</dbReference>
<accession>F2KP56</accession>
<feature type="domain" description="Xylose isomerase-like TIM barrel" evidence="1">
    <location>
        <begin position="22"/>
        <end position="253"/>
    </location>
</feature>
<dbReference type="PANTHER" id="PTHR12110:SF21">
    <property type="entry name" value="XYLOSE ISOMERASE-LIKE TIM BARREL DOMAIN-CONTAINING PROTEIN"/>
    <property type="match status" value="1"/>
</dbReference>
<dbReference type="InterPro" id="IPR050312">
    <property type="entry name" value="IolE/XylAMocC-like"/>
</dbReference>